<dbReference type="WBParaSite" id="PgR108X_g011_t01">
    <property type="protein sequence ID" value="PgR108X_g011_t01"/>
    <property type="gene ID" value="PgR108X_g011"/>
</dbReference>
<protein>
    <submittedName>
        <fullName evidence="2">Uncharacterized protein</fullName>
    </submittedName>
</protein>
<reference evidence="2" key="1">
    <citation type="submission" date="2022-11" db="UniProtKB">
        <authorList>
            <consortium name="WormBaseParasite"/>
        </authorList>
    </citation>
    <scope>IDENTIFICATION</scope>
</reference>
<proteinExistence type="predicted"/>
<evidence type="ECO:0000313" key="2">
    <source>
        <dbReference type="WBParaSite" id="PgR108X_g011_t01"/>
    </source>
</evidence>
<name>A0A915CA93_PARUN</name>
<keyword evidence="1" id="KW-1185">Reference proteome</keyword>
<evidence type="ECO:0000313" key="1">
    <source>
        <dbReference type="Proteomes" id="UP000887569"/>
    </source>
</evidence>
<organism evidence="1 2">
    <name type="scientific">Parascaris univalens</name>
    <name type="common">Nematode worm</name>
    <dbReference type="NCBI Taxonomy" id="6257"/>
    <lineage>
        <taxon>Eukaryota</taxon>
        <taxon>Metazoa</taxon>
        <taxon>Ecdysozoa</taxon>
        <taxon>Nematoda</taxon>
        <taxon>Chromadorea</taxon>
        <taxon>Rhabditida</taxon>
        <taxon>Spirurina</taxon>
        <taxon>Ascaridomorpha</taxon>
        <taxon>Ascaridoidea</taxon>
        <taxon>Ascarididae</taxon>
        <taxon>Parascaris</taxon>
    </lineage>
</organism>
<dbReference type="Proteomes" id="UP000887569">
    <property type="component" value="Unplaced"/>
</dbReference>
<dbReference type="AlphaFoldDB" id="A0A915CA93"/>
<sequence length="80" mass="9193">MVAIKRHITNLANSVRRMIRSPSSFESKSSASRIFSWPSKIRKEITSLSSVAQTPDSTRSVFFEIAVEWPYIDDEINELF</sequence>
<accession>A0A915CA93</accession>